<dbReference type="SUPFAM" id="SSF50249">
    <property type="entry name" value="Nucleic acid-binding proteins"/>
    <property type="match status" value="1"/>
</dbReference>
<dbReference type="EMBL" id="WTYV01000006">
    <property type="protein sequence ID" value="MXO72889.1"/>
    <property type="molecule type" value="Genomic_DNA"/>
</dbReference>
<dbReference type="OrthoDB" id="9809878at2"/>
<dbReference type="GO" id="GO:0003697">
    <property type="term" value="F:single-stranded DNA binding"/>
    <property type="evidence" value="ECO:0007669"/>
    <property type="project" value="InterPro"/>
</dbReference>
<evidence type="ECO:0000313" key="4">
    <source>
        <dbReference type="Proteomes" id="UP000466966"/>
    </source>
</evidence>
<dbReference type="Proteomes" id="UP000466966">
    <property type="component" value="Unassembled WGS sequence"/>
</dbReference>
<dbReference type="PROSITE" id="PS50935">
    <property type="entry name" value="SSB"/>
    <property type="match status" value="1"/>
</dbReference>
<evidence type="ECO:0000256" key="2">
    <source>
        <dbReference type="PROSITE-ProRule" id="PRU00252"/>
    </source>
</evidence>
<sequence>MQTITIAGRIGRDAETRRAGDDSVTGFTVAVDQRNGRDKTTNWWRVSLWGIRRRIACWRFSRELERNLAARRAARMNGQVYVRPYLRGK</sequence>
<dbReference type="RefSeq" id="WP_160772820.1">
    <property type="nucleotide sequence ID" value="NZ_WTYV01000006.1"/>
</dbReference>
<accession>A0A844YZA7</accession>
<dbReference type="Gene3D" id="2.40.50.140">
    <property type="entry name" value="Nucleic acid-binding proteins"/>
    <property type="match status" value="1"/>
</dbReference>
<keyword evidence="4" id="KW-1185">Reference proteome</keyword>
<evidence type="ECO:0000256" key="1">
    <source>
        <dbReference type="ARBA" id="ARBA00023125"/>
    </source>
</evidence>
<name>A0A844YZA7_9SPHN</name>
<dbReference type="AlphaFoldDB" id="A0A844YZA7"/>
<evidence type="ECO:0000313" key="3">
    <source>
        <dbReference type="EMBL" id="MXO72889.1"/>
    </source>
</evidence>
<dbReference type="InterPro" id="IPR012340">
    <property type="entry name" value="NA-bd_OB-fold"/>
</dbReference>
<dbReference type="InterPro" id="IPR000424">
    <property type="entry name" value="Primosome_PriB/ssb"/>
</dbReference>
<protein>
    <submittedName>
        <fullName evidence="3">Single-stranded DNA-binding protein</fullName>
    </submittedName>
</protein>
<comment type="caution">
    <text evidence="3">The sequence shown here is derived from an EMBL/GenBank/DDBJ whole genome shotgun (WGS) entry which is preliminary data.</text>
</comment>
<dbReference type="Pfam" id="PF00436">
    <property type="entry name" value="SSB"/>
    <property type="match status" value="1"/>
</dbReference>
<reference evidence="3 4" key="1">
    <citation type="submission" date="2019-12" db="EMBL/GenBank/DDBJ databases">
        <title>Genomic-based taxomic classification of the family Erythrobacteraceae.</title>
        <authorList>
            <person name="Xu L."/>
        </authorList>
    </citation>
    <scope>NUCLEOTIDE SEQUENCE [LARGE SCALE GENOMIC DNA]</scope>
    <source>
        <strain evidence="3 4">M0322</strain>
    </source>
</reference>
<proteinExistence type="predicted"/>
<gene>
    <name evidence="3" type="ORF">GRI99_14750</name>
</gene>
<organism evidence="3 4">
    <name type="scientific">Alteraurantiacibacter buctensis</name>
    <dbReference type="NCBI Taxonomy" id="1503981"/>
    <lineage>
        <taxon>Bacteria</taxon>
        <taxon>Pseudomonadati</taxon>
        <taxon>Pseudomonadota</taxon>
        <taxon>Alphaproteobacteria</taxon>
        <taxon>Sphingomonadales</taxon>
        <taxon>Erythrobacteraceae</taxon>
        <taxon>Alteraurantiacibacter</taxon>
    </lineage>
</organism>
<keyword evidence="1 2" id="KW-0238">DNA-binding</keyword>